<evidence type="ECO:0000259" key="2">
    <source>
        <dbReference type="Pfam" id="PF09511"/>
    </source>
</evidence>
<feature type="domain" description="Calcineurin-like phosphoesterase" evidence="1">
    <location>
        <begin position="193"/>
        <end position="399"/>
    </location>
</feature>
<dbReference type="PANTHER" id="PTHR32004">
    <property type="entry name" value="TRNA LIGASE"/>
    <property type="match status" value="1"/>
</dbReference>
<feature type="domain" description="T4 RNA ligase 1-like N-terminal" evidence="2">
    <location>
        <begin position="504"/>
        <end position="716"/>
    </location>
</feature>
<dbReference type="Pfam" id="PF00149">
    <property type="entry name" value="Metallophos"/>
    <property type="match status" value="1"/>
</dbReference>
<accession>A0A0F9VX07</accession>
<dbReference type="AlphaFoldDB" id="A0A0F9VX07"/>
<proteinExistence type="predicted"/>
<evidence type="ECO:0000313" key="3">
    <source>
        <dbReference type="EMBL" id="KKO08630.1"/>
    </source>
</evidence>
<gene>
    <name evidence="3" type="ORF">LCGC14_0045700</name>
</gene>
<dbReference type="Pfam" id="PF09511">
    <property type="entry name" value="RNA_lig_T4_1"/>
    <property type="match status" value="1"/>
</dbReference>
<dbReference type="GO" id="GO:0005634">
    <property type="term" value="C:nucleus"/>
    <property type="evidence" value="ECO:0007669"/>
    <property type="project" value="TreeGrafter"/>
</dbReference>
<evidence type="ECO:0000259" key="1">
    <source>
        <dbReference type="Pfam" id="PF00149"/>
    </source>
</evidence>
<dbReference type="GO" id="GO:0006388">
    <property type="term" value="P:tRNA splicing, via endonucleolytic cleavage and ligation"/>
    <property type="evidence" value="ECO:0007669"/>
    <property type="project" value="TreeGrafter"/>
</dbReference>
<dbReference type="Gene3D" id="3.60.21.10">
    <property type="match status" value="1"/>
</dbReference>
<dbReference type="GO" id="GO:0016787">
    <property type="term" value="F:hydrolase activity"/>
    <property type="evidence" value="ECO:0007669"/>
    <property type="project" value="InterPro"/>
</dbReference>
<dbReference type="SUPFAM" id="SSF52540">
    <property type="entry name" value="P-loop containing nucleoside triphosphate hydrolases"/>
    <property type="match status" value="1"/>
</dbReference>
<organism evidence="3">
    <name type="scientific">marine sediment metagenome</name>
    <dbReference type="NCBI Taxonomy" id="412755"/>
    <lineage>
        <taxon>unclassified sequences</taxon>
        <taxon>metagenomes</taxon>
        <taxon>ecological metagenomes</taxon>
    </lineage>
</organism>
<dbReference type="Pfam" id="PF13671">
    <property type="entry name" value="AAA_33"/>
    <property type="match status" value="1"/>
</dbReference>
<dbReference type="InterPro" id="IPR027417">
    <property type="entry name" value="P-loop_NTPase"/>
</dbReference>
<evidence type="ECO:0008006" key="4">
    <source>
        <dbReference type="Google" id="ProtNLM"/>
    </source>
</evidence>
<dbReference type="SUPFAM" id="SSF56300">
    <property type="entry name" value="Metallo-dependent phosphatases"/>
    <property type="match status" value="1"/>
</dbReference>
<dbReference type="InterPro" id="IPR019039">
    <property type="entry name" value="T4-Rnl1-like_N"/>
</dbReference>
<dbReference type="Gene3D" id="3.40.50.300">
    <property type="entry name" value="P-loop containing nucleotide triphosphate hydrolases"/>
    <property type="match status" value="1"/>
</dbReference>
<dbReference type="EMBL" id="LAZR01000009">
    <property type="protein sequence ID" value="KKO08630.1"/>
    <property type="molecule type" value="Genomic_DNA"/>
</dbReference>
<sequence>MSRKVIFVRGPQGAGKTTMVRRAGLEGFHISMDKIRDILAGDMLNPNGQFIPSHENEALAFQILDESLNRRIARGEVICVDGTLADGAQLYDRWKKFDAAGYKGLVVDLYGFDEALRNERNTARQERHRVPAESIRKMQEMAGKSPIPPIMRDNPKITMINPTSDEDVTASIRKMQDFLRDPRCTRDLSAYERVIHIGDIQGCYAPLIDPASPLKDGLDPKAFYVFMGDLFDRGIQNGEVGRWFMDEIYGQPNVALIAGNHEDYVEMQARAGDDDIDMPNSEWVRFSWPQLKAVGITSQDCGRISEMSQDYLAYRWGDQKVLCTHAGFARWPSNMNLISTHQMRRGNGRYSIDVDAAWSNTHAGSDRYQVHGHRNSAMKPTITSPLSINLEAQVEFGGHLRIATLDEKGFTPTDIRSTVHRRMQDDIAVNRAVKRTAASRHAPLMPWVERDEELPKISQEMLDKMRDHTMINLRDSDSLSGVYSVNFTHKAFNDAAWDDYTTVARGLYIDGEARTVVARSYEKFFNLNERPETQESSLAKSVNFPVHAYEKANGFLGITGYSERHGKLVIASKSVTDGTFPGIARDVIEGAIGPDGMERMLRFNRDQQASLVFEIEDPDRDPHIIKLDKPRIVLLGCVRRSETFEQAPYEDLQAVAKWLGCEVKQRIAVLPNEKALASFNHRVERDPKWQWKGAPIEGCVMEDSKGFFYKLKSHYYRNWKRMRSAVNHIRKAKLTDREPGMGRYADMGAPFDEFLDWAKTLPVAALEHDIVALRTAFEGDRKVMENMKDTRMEEQAEARAAGQAKHFSGLIDQIASNEKITPQGIEGFIASAMGDPLKAEILKGHNRYEELKARAELEDAESEPGF</sequence>
<dbReference type="InterPro" id="IPR004843">
    <property type="entry name" value="Calcineurin-like_PHP"/>
</dbReference>
<name>A0A0F9VX07_9ZZZZ</name>
<comment type="caution">
    <text evidence="3">The sequence shown here is derived from an EMBL/GenBank/DDBJ whole genome shotgun (WGS) entry which is preliminary data.</text>
</comment>
<protein>
    <recommendedName>
        <fullName evidence="4">Calcineurin-like phosphoesterase domain-containing protein</fullName>
    </recommendedName>
</protein>
<reference evidence="3" key="1">
    <citation type="journal article" date="2015" name="Nature">
        <title>Complex archaea that bridge the gap between prokaryotes and eukaryotes.</title>
        <authorList>
            <person name="Spang A."/>
            <person name="Saw J.H."/>
            <person name="Jorgensen S.L."/>
            <person name="Zaremba-Niedzwiedzka K."/>
            <person name="Martijn J."/>
            <person name="Lind A.E."/>
            <person name="van Eijk R."/>
            <person name="Schleper C."/>
            <person name="Guy L."/>
            <person name="Ettema T.J."/>
        </authorList>
    </citation>
    <scope>NUCLEOTIDE SEQUENCE</scope>
</reference>
<dbReference type="PANTHER" id="PTHR32004:SF1">
    <property type="entry name" value="TRNA LIGASE"/>
    <property type="match status" value="1"/>
</dbReference>
<dbReference type="InterPro" id="IPR029052">
    <property type="entry name" value="Metallo-depent_PP-like"/>
</dbReference>
<dbReference type="GO" id="GO:0003972">
    <property type="term" value="F:RNA ligase (ATP) activity"/>
    <property type="evidence" value="ECO:0007669"/>
    <property type="project" value="TreeGrafter"/>
</dbReference>